<dbReference type="InterPro" id="IPR051167">
    <property type="entry name" value="Prolyl_oligopep/macrocyclase"/>
</dbReference>
<feature type="chain" id="PRO_5019302745" evidence="4">
    <location>
        <begin position="29"/>
        <end position="708"/>
    </location>
</feature>
<evidence type="ECO:0000259" key="6">
    <source>
        <dbReference type="Pfam" id="PF02897"/>
    </source>
</evidence>
<evidence type="ECO:0000256" key="4">
    <source>
        <dbReference type="SAM" id="SignalP"/>
    </source>
</evidence>
<dbReference type="PRINTS" id="PR00862">
    <property type="entry name" value="PROLIGOPTASE"/>
</dbReference>
<feature type="domain" description="Peptidase S9A N-terminal" evidence="6">
    <location>
        <begin position="28"/>
        <end position="418"/>
    </location>
</feature>
<keyword evidence="8" id="KW-1185">Reference proteome</keyword>
<keyword evidence="3" id="KW-0720">Serine protease</keyword>
<dbReference type="RefSeq" id="WP_120108685.1">
    <property type="nucleotide sequence ID" value="NZ_RAHJ01000018.1"/>
</dbReference>
<keyword evidence="2" id="KW-0378">Hydrolase</keyword>
<dbReference type="GO" id="GO:0004252">
    <property type="term" value="F:serine-type endopeptidase activity"/>
    <property type="evidence" value="ECO:0007669"/>
    <property type="project" value="InterPro"/>
</dbReference>
<dbReference type="Pfam" id="PF00326">
    <property type="entry name" value="Peptidase_S9"/>
    <property type="match status" value="1"/>
</dbReference>
<dbReference type="PANTHER" id="PTHR42881">
    <property type="entry name" value="PROLYL ENDOPEPTIDASE"/>
    <property type="match status" value="1"/>
</dbReference>
<feature type="signal peptide" evidence="4">
    <location>
        <begin position="1"/>
        <end position="28"/>
    </location>
</feature>
<sequence length="708" mass="76212">MKPTSRRILALAGVAAVAPLLIAATAQSGDPFVWLEDIHGEKALAAVDKWNAETMAALTAAPTYEKDRVEAKAIMDDDAQIAEPGQVMGDVVTNLWQDAKHTHGLWREASLSSFKAGKPEWKTLIDLDALSKAENQKWVWHGADCLAPDYKRCLISLSPGGSDADVVREWDRTKGKFVDGGFELPQAKSGVTWQDSDTLLVGTDWGAGSMTDSGYPRVLKRWKRGTPLSSATTVMEGAPSDISVGSFAIMDGDKRYVFVTRATSFYTSRAWVEGAGGALMPVPMPDTADLHGIIDGKLLAYLNKPMGEFKAGSVVSWPIAPIAEGKAPAPSLVFAPTDKQAVQSVATTDHAVWINLLDNVSGKLLALKPDVNGGWAQAVASLPDKATIALDAGDDKNDTVFATVQSFTVPPTLYAVGADGKADAVQSLPAKFDASQIDVEQYFATSKDGTKVPYFLARKKGVSKPAAAFIHAYGGFRAAQLPTYLTTQPYRAGPVAMWWVDEGQVYVLANIRGGGEYGPGWHDSALRQNRQRAYDDLYAVAEDLVARGLTTKGKIAVSGRSNGGLMAGVAVTQRPDLFGAAIIGSPLLDMKRYSHLLAGASWMAEYGNPDVPGDWAFIRKYSPYQAVKKGTKYPPVFFYSSTEDDRVHPGHARKMAAKLIDYGNPVYFHEYRLGGHSVGGDHGEDAVRAALIRAYLDRVLIKGDKSAP</sequence>
<dbReference type="Gene3D" id="3.40.50.1820">
    <property type="entry name" value="alpha/beta hydrolase"/>
    <property type="match status" value="1"/>
</dbReference>
<evidence type="ECO:0000256" key="1">
    <source>
        <dbReference type="ARBA" id="ARBA00022670"/>
    </source>
</evidence>
<dbReference type="SUPFAM" id="SSF50993">
    <property type="entry name" value="Peptidase/esterase 'gauge' domain"/>
    <property type="match status" value="1"/>
</dbReference>
<dbReference type="PANTHER" id="PTHR42881:SF13">
    <property type="entry name" value="PROLYL ENDOPEPTIDASE"/>
    <property type="match status" value="1"/>
</dbReference>
<accession>A0A419R1I5</accession>
<gene>
    <name evidence="7" type="ORF">D6858_07480</name>
</gene>
<comment type="caution">
    <text evidence="7">The sequence shown here is derived from an EMBL/GenBank/DDBJ whole genome shotgun (WGS) entry which is preliminary data.</text>
</comment>
<dbReference type="GO" id="GO:0006508">
    <property type="term" value="P:proteolysis"/>
    <property type="evidence" value="ECO:0007669"/>
    <property type="project" value="UniProtKB-KW"/>
</dbReference>
<dbReference type="Proteomes" id="UP000284322">
    <property type="component" value="Unassembled WGS sequence"/>
</dbReference>
<name>A0A419R1I5_9SPHN</name>
<dbReference type="SUPFAM" id="SSF53474">
    <property type="entry name" value="alpha/beta-Hydrolases"/>
    <property type="match status" value="1"/>
</dbReference>
<dbReference type="GO" id="GO:0070012">
    <property type="term" value="F:oligopeptidase activity"/>
    <property type="evidence" value="ECO:0007669"/>
    <property type="project" value="TreeGrafter"/>
</dbReference>
<evidence type="ECO:0000313" key="8">
    <source>
        <dbReference type="Proteomes" id="UP000284322"/>
    </source>
</evidence>
<dbReference type="GO" id="GO:0005829">
    <property type="term" value="C:cytosol"/>
    <property type="evidence" value="ECO:0007669"/>
    <property type="project" value="TreeGrafter"/>
</dbReference>
<keyword evidence="1" id="KW-0645">Protease</keyword>
<dbReference type="Pfam" id="PF02897">
    <property type="entry name" value="Peptidase_S9_N"/>
    <property type="match status" value="1"/>
</dbReference>
<evidence type="ECO:0000259" key="5">
    <source>
        <dbReference type="Pfam" id="PF00326"/>
    </source>
</evidence>
<protein>
    <submittedName>
        <fullName evidence="7">S9 family peptidase</fullName>
    </submittedName>
</protein>
<dbReference type="InterPro" id="IPR002470">
    <property type="entry name" value="Peptidase_S9A"/>
</dbReference>
<reference evidence="7 8" key="1">
    <citation type="submission" date="2018-09" db="EMBL/GenBank/DDBJ databases">
        <title>Altererythrobacter sp.Ery1 and Ery12, the genome sequencing of novel strains in genus Alterythrobacter.</title>
        <authorList>
            <person name="Cheng H."/>
            <person name="Wu Y.-H."/>
            <person name="Fang C."/>
            <person name="Xu X.-W."/>
        </authorList>
    </citation>
    <scope>NUCLEOTIDE SEQUENCE [LARGE SCALE GENOMIC DNA]</scope>
    <source>
        <strain evidence="7 8">Ery12</strain>
    </source>
</reference>
<evidence type="ECO:0000256" key="2">
    <source>
        <dbReference type="ARBA" id="ARBA00022801"/>
    </source>
</evidence>
<dbReference type="InterPro" id="IPR023302">
    <property type="entry name" value="Pept_S9A_N"/>
</dbReference>
<organism evidence="7 8">
    <name type="scientific">Tsuneonella suprasediminis</name>
    <dbReference type="NCBI Taxonomy" id="2306996"/>
    <lineage>
        <taxon>Bacteria</taxon>
        <taxon>Pseudomonadati</taxon>
        <taxon>Pseudomonadota</taxon>
        <taxon>Alphaproteobacteria</taxon>
        <taxon>Sphingomonadales</taxon>
        <taxon>Erythrobacteraceae</taxon>
        <taxon>Tsuneonella</taxon>
    </lineage>
</organism>
<evidence type="ECO:0000313" key="7">
    <source>
        <dbReference type="EMBL" id="RJX67816.1"/>
    </source>
</evidence>
<keyword evidence="4" id="KW-0732">Signal</keyword>
<dbReference type="AlphaFoldDB" id="A0A419R1I5"/>
<dbReference type="InterPro" id="IPR001375">
    <property type="entry name" value="Peptidase_S9_cat"/>
</dbReference>
<dbReference type="Gene3D" id="2.130.10.120">
    <property type="entry name" value="Prolyl oligopeptidase, N-terminal domain"/>
    <property type="match status" value="1"/>
</dbReference>
<feature type="domain" description="Peptidase S9 prolyl oligopeptidase catalytic" evidence="5">
    <location>
        <begin position="497"/>
        <end position="699"/>
    </location>
</feature>
<proteinExistence type="predicted"/>
<dbReference type="InterPro" id="IPR029058">
    <property type="entry name" value="AB_hydrolase_fold"/>
</dbReference>
<evidence type="ECO:0000256" key="3">
    <source>
        <dbReference type="ARBA" id="ARBA00022825"/>
    </source>
</evidence>
<dbReference type="EMBL" id="RAHJ01000018">
    <property type="protein sequence ID" value="RJX67816.1"/>
    <property type="molecule type" value="Genomic_DNA"/>
</dbReference>
<dbReference type="OrthoDB" id="9801421at2"/>